<dbReference type="PROSITE" id="PS51057">
    <property type="entry name" value="PAIRED_2"/>
    <property type="match status" value="1"/>
</dbReference>
<evidence type="ECO:0000259" key="13">
    <source>
        <dbReference type="PROSITE" id="PS50071"/>
    </source>
</evidence>
<dbReference type="SMART" id="SM00389">
    <property type="entry name" value="HOX"/>
    <property type="match status" value="1"/>
</dbReference>
<keyword evidence="4" id="KW-0563">Paired box</keyword>
<dbReference type="InterPro" id="IPR001356">
    <property type="entry name" value="HD"/>
</dbReference>
<evidence type="ECO:0000256" key="6">
    <source>
        <dbReference type="ARBA" id="ARBA00023125"/>
    </source>
</evidence>
<dbReference type="InterPro" id="IPR043565">
    <property type="entry name" value="PAX_fam"/>
</dbReference>
<proteinExistence type="inferred from homology"/>
<dbReference type="InterPro" id="IPR036388">
    <property type="entry name" value="WH-like_DNA-bd_sf"/>
</dbReference>
<dbReference type="InterPro" id="IPR017970">
    <property type="entry name" value="Homeobox_CS"/>
</dbReference>
<keyword evidence="8" id="KW-0804">Transcription</keyword>
<feature type="region of interest" description="Disordered" evidence="12">
    <location>
        <begin position="736"/>
        <end position="759"/>
    </location>
</feature>
<dbReference type="Proteomes" id="UP000230066">
    <property type="component" value="Unassembled WGS sequence"/>
</dbReference>
<feature type="compositionally biased region" description="Polar residues" evidence="12">
    <location>
        <begin position="520"/>
        <end position="530"/>
    </location>
</feature>
<dbReference type="PROSITE" id="PS00034">
    <property type="entry name" value="PAIRED_1"/>
    <property type="match status" value="1"/>
</dbReference>
<keyword evidence="6 10" id="KW-0238">DNA-binding</keyword>
<keyword evidence="7 10" id="KW-0371">Homeobox</keyword>
<evidence type="ECO:0000256" key="9">
    <source>
        <dbReference type="ARBA" id="ARBA00023242"/>
    </source>
</evidence>
<comment type="similarity">
    <text evidence="2">Belongs to the paired homeobox family.</text>
</comment>
<feature type="compositionally biased region" description="Polar residues" evidence="12">
    <location>
        <begin position="795"/>
        <end position="811"/>
    </location>
</feature>
<evidence type="ECO:0000313" key="16">
    <source>
        <dbReference type="Proteomes" id="UP000230066"/>
    </source>
</evidence>
<evidence type="ECO:0000259" key="14">
    <source>
        <dbReference type="PROSITE" id="PS51057"/>
    </source>
</evidence>
<dbReference type="InterPro" id="IPR043182">
    <property type="entry name" value="PAIRED_DNA-bd_dom"/>
</dbReference>
<keyword evidence="9 10" id="KW-0539">Nucleus</keyword>
<feature type="compositionally biased region" description="Polar residues" evidence="12">
    <location>
        <begin position="479"/>
        <end position="496"/>
    </location>
</feature>
<dbReference type="GO" id="GO:0000978">
    <property type="term" value="F:RNA polymerase II cis-regulatory region sequence-specific DNA binding"/>
    <property type="evidence" value="ECO:0007669"/>
    <property type="project" value="TreeGrafter"/>
</dbReference>
<dbReference type="EMBL" id="JXXN02000500">
    <property type="protein sequence ID" value="THD27189.1"/>
    <property type="molecule type" value="Genomic_DNA"/>
</dbReference>
<dbReference type="PANTHER" id="PTHR45636:SF49">
    <property type="entry name" value="PAIRED BOX PROTEIN 3 HOMOLOG"/>
    <property type="match status" value="1"/>
</dbReference>
<dbReference type="Pfam" id="PF00046">
    <property type="entry name" value="Homeodomain"/>
    <property type="match status" value="1"/>
</dbReference>
<keyword evidence="3" id="KW-0217">Developmental protein</keyword>
<dbReference type="Gene3D" id="1.10.10.60">
    <property type="entry name" value="Homeodomain-like"/>
    <property type="match status" value="1"/>
</dbReference>
<dbReference type="PANTHER" id="PTHR45636">
    <property type="entry name" value="PAIRED BOX PROTEIN PAX-6-RELATED-RELATED"/>
    <property type="match status" value="1"/>
</dbReference>
<dbReference type="PROSITE" id="PS50071">
    <property type="entry name" value="HOMEOBOX_2"/>
    <property type="match status" value="1"/>
</dbReference>
<evidence type="ECO:0000256" key="2">
    <source>
        <dbReference type="ARBA" id="ARBA00005733"/>
    </source>
</evidence>
<comment type="caution">
    <text evidence="15">The sequence shown here is derived from an EMBL/GenBank/DDBJ whole genome shotgun (WGS) entry which is preliminary data.</text>
</comment>
<evidence type="ECO:0000256" key="4">
    <source>
        <dbReference type="ARBA" id="ARBA00022724"/>
    </source>
</evidence>
<evidence type="ECO:0000256" key="11">
    <source>
        <dbReference type="RuleBase" id="RU000682"/>
    </source>
</evidence>
<dbReference type="GO" id="GO:0000981">
    <property type="term" value="F:DNA-binding transcription factor activity, RNA polymerase II-specific"/>
    <property type="evidence" value="ECO:0007669"/>
    <property type="project" value="InterPro"/>
</dbReference>
<dbReference type="CDD" id="cd00086">
    <property type="entry name" value="homeodomain"/>
    <property type="match status" value="1"/>
</dbReference>
<feature type="compositionally biased region" description="Polar residues" evidence="12">
    <location>
        <begin position="918"/>
        <end position="932"/>
    </location>
</feature>
<organism evidence="15 16">
    <name type="scientific">Fasciola hepatica</name>
    <name type="common">Liver fluke</name>
    <dbReference type="NCBI Taxonomy" id="6192"/>
    <lineage>
        <taxon>Eukaryota</taxon>
        <taxon>Metazoa</taxon>
        <taxon>Spiralia</taxon>
        <taxon>Lophotrochozoa</taxon>
        <taxon>Platyhelminthes</taxon>
        <taxon>Trematoda</taxon>
        <taxon>Digenea</taxon>
        <taxon>Plagiorchiida</taxon>
        <taxon>Echinostomata</taxon>
        <taxon>Echinostomatoidea</taxon>
        <taxon>Fasciolidae</taxon>
        <taxon>Fasciola</taxon>
    </lineage>
</organism>
<dbReference type="GO" id="GO:0005634">
    <property type="term" value="C:nucleus"/>
    <property type="evidence" value="ECO:0007669"/>
    <property type="project" value="UniProtKB-SubCell"/>
</dbReference>
<dbReference type="Gene3D" id="1.10.10.10">
    <property type="entry name" value="Winged helix-like DNA-binding domain superfamily/Winged helix DNA-binding domain"/>
    <property type="match status" value="1"/>
</dbReference>
<feature type="region of interest" description="Disordered" evidence="12">
    <location>
        <begin position="791"/>
        <end position="837"/>
    </location>
</feature>
<name>A0A4E0REC2_FASHE</name>
<dbReference type="PRINTS" id="PR00027">
    <property type="entry name" value="PAIREDBOX"/>
</dbReference>
<evidence type="ECO:0000256" key="5">
    <source>
        <dbReference type="ARBA" id="ARBA00023015"/>
    </source>
</evidence>
<dbReference type="PROSITE" id="PS00027">
    <property type="entry name" value="HOMEOBOX_1"/>
    <property type="match status" value="1"/>
</dbReference>
<gene>
    <name evidence="15" type="ORF">D915_002057</name>
</gene>
<feature type="domain" description="Paired" evidence="14">
    <location>
        <begin position="226"/>
        <end position="393"/>
    </location>
</feature>
<evidence type="ECO:0000256" key="3">
    <source>
        <dbReference type="ARBA" id="ARBA00022473"/>
    </source>
</evidence>
<feature type="compositionally biased region" description="Basic and acidic residues" evidence="12">
    <location>
        <begin position="825"/>
        <end position="837"/>
    </location>
</feature>
<dbReference type="AlphaFoldDB" id="A0A4E0REC2"/>
<evidence type="ECO:0000256" key="12">
    <source>
        <dbReference type="SAM" id="MobiDB-lite"/>
    </source>
</evidence>
<dbReference type="Pfam" id="PF00292">
    <property type="entry name" value="PAX"/>
    <property type="match status" value="1"/>
</dbReference>
<evidence type="ECO:0000256" key="8">
    <source>
        <dbReference type="ARBA" id="ARBA00023163"/>
    </source>
</evidence>
<comment type="subcellular location">
    <subcellularLocation>
        <location evidence="1 10 11">Nucleus</location>
    </subcellularLocation>
</comment>
<dbReference type="SUPFAM" id="SSF46689">
    <property type="entry name" value="Homeodomain-like"/>
    <property type="match status" value="2"/>
</dbReference>
<dbReference type="InterPro" id="IPR001523">
    <property type="entry name" value="Paired_dom"/>
</dbReference>
<keyword evidence="16" id="KW-1185">Reference proteome</keyword>
<feature type="domain" description="Homeobox" evidence="13">
    <location>
        <begin position="595"/>
        <end position="655"/>
    </location>
</feature>
<feature type="region of interest" description="Disordered" evidence="12">
    <location>
        <begin position="914"/>
        <end position="947"/>
    </location>
</feature>
<evidence type="ECO:0000256" key="7">
    <source>
        <dbReference type="ARBA" id="ARBA00023155"/>
    </source>
</evidence>
<feature type="DNA-binding region" description="Homeobox" evidence="10">
    <location>
        <begin position="597"/>
        <end position="656"/>
    </location>
</feature>
<keyword evidence="5" id="KW-0805">Transcription regulation</keyword>
<dbReference type="InterPro" id="IPR009057">
    <property type="entry name" value="Homeodomain-like_sf"/>
</dbReference>
<evidence type="ECO:0000256" key="1">
    <source>
        <dbReference type="ARBA" id="ARBA00004123"/>
    </source>
</evidence>
<evidence type="ECO:0000256" key="10">
    <source>
        <dbReference type="PROSITE-ProRule" id="PRU00108"/>
    </source>
</evidence>
<reference evidence="15" key="1">
    <citation type="submission" date="2019-03" db="EMBL/GenBank/DDBJ databases">
        <title>Improved annotation for the trematode Fasciola hepatica.</title>
        <authorList>
            <person name="Choi Y.-J."/>
            <person name="Martin J."/>
            <person name="Mitreva M."/>
        </authorList>
    </citation>
    <scope>NUCLEOTIDE SEQUENCE [LARGE SCALE GENOMIC DNA]</scope>
</reference>
<accession>A0A4E0REC2</accession>
<feature type="region of interest" description="Disordered" evidence="12">
    <location>
        <begin position="470"/>
        <end position="530"/>
    </location>
</feature>
<sequence>MRPNRQIRNQPCENPCTGSLHQSMSSFGLFPAPNNLPRFPVNDNSTIRPTSSRYPHANHNMQMLMFAYREWLRTLSSIRPTANVISDLTAGVDLPLEQSTGNTEIRSGSNCDSLRYPLSNPSEVAWWLRNQSQNQQVCQPASPSITGMLINPIYPLSVSCATDSPVSEGELLSRITTAFSGKSLKSSNSKIKESTSTNVSVSNALKSNSRKELEFDDNFNPIVFEGQGRINQLGGMFINGRPLPYETRLRIVQLSHNGVRPCDISRQLKVSHGCVSKILQRYNETGSVSPGATGGARKSRIIHHELQSTPIRGGHPSHSSSRIASSSGLPIRAVDLPLQSTSQISTRDYGCKSWKLKNCLVDEEYTTRTPTVPISPFDVISSTETRPRIMEHNVEAVDLSSRKTTLSPSVRGMDYSTVREESASEFPRISPQRQAIHQMDEDLSMHEKEQLHSHQLKESQEHFDCPTKRIFSEFPDKSPNASPGSKRQYHLSSEDSAVSGDGALLSIGNSPRRSRKSDQESISEVNSPSAQKDIGVSWLKEASEINGADFSMEMREHEREATKTKMPQLRVEISDWDSRTSPVDCIAGEATCTVVSGRRNRTTFTEKQVAFLEIAFQKTHYPDLQLREYLATQTNLPESKIQVWFSNRRARWRKQVNIVQQTKQRLSFVQSNDRVHRTPSENPSERQFMVKKILEQNHRSQERTPSPFSIHPAVLPWLGNNNPLAFGTNLQNIGPIDSRHNTTTRVSDPEAADCHSDSQDYLSSVEKSSLGCGRLPCANGHGQLKRTEKLFNAEPGTSTRTNSATKHSSTDLAFDSDAPPGTYEGNKRQSDHTQEKTDGIFRVSNLTGQVNDFPVNREGSKSILNSQRTTSADNFTSSGVNSKMDKEVFMHMALAALKPYNLFCGTQSQARLTHPRDQSSTCSLATDLSTQPITPPVNPVSNVETHP</sequence>
<dbReference type="SMART" id="SM00351">
    <property type="entry name" value="PAX"/>
    <property type="match status" value="1"/>
</dbReference>
<protein>
    <submittedName>
        <fullName evidence="15">Paired box protein Pax-9</fullName>
    </submittedName>
</protein>
<evidence type="ECO:0000313" key="15">
    <source>
        <dbReference type="EMBL" id="THD27189.1"/>
    </source>
</evidence>